<dbReference type="STRING" id="7574.A0A1S3I933"/>
<dbReference type="InterPro" id="IPR001680">
    <property type="entry name" value="WD40_rpt"/>
</dbReference>
<dbReference type="KEGG" id="lak:106161849"/>
<dbReference type="SMART" id="SM00320">
    <property type="entry name" value="WD40"/>
    <property type="match status" value="6"/>
</dbReference>
<sequence length="347" mass="38123">MSRRRLEAAIQAGKQIEQGTQWPSNLEKVDNIKQVSMRDIERDGIYSLQFSYDGNTLAVGYGNSGIEILDALTGNPVQELRKSKYGGLPIGCLRFNPQQQHILFAGGADGNVYSCNSQTGECTEIISEKHNEINCLDFSMDSFSFATAGKDLDIRIYDTKTQELVTEYKGYHQYKPNPEEQGVGHAQRIFALKFHPENDNIFITGGWDNHLKVWDKRSSDGVKRTIGGPHICGDGLDVRGFQILTGSWTHHNALQIFDYSTGKLQQNIPFPDNGEGQYLYCAQFCENDVVIAGGSGTKSAKAINITTGECLGEVKMSKAVQAMDSTKGGRLFAIGGGDTYLKIAGLA</sequence>
<dbReference type="PANTHER" id="PTHR47822">
    <property type="entry name" value="CARBOHYDRATE BINDING DOMAIN CONTAINING PROTEIN"/>
    <property type="match status" value="1"/>
</dbReference>
<dbReference type="InParanoid" id="A0A1S3I933"/>
<dbReference type="Gene3D" id="2.130.10.10">
    <property type="entry name" value="YVTN repeat-like/Quinoprotein amine dehydrogenase"/>
    <property type="match status" value="3"/>
</dbReference>
<dbReference type="PANTHER" id="PTHR47822:SF3">
    <property type="entry name" value="ANAPHASE-PROMOTING COMPLEX SUBUNIT 4-LIKE WD40 DOMAIN-CONTAINING PROTEIN"/>
    <property type="match status" value="1"/>
</dbReference>
<dbReference type="PROSITE" id="PS50294">
    <property type="entry name" value="WD_REPEATS_REGION"/>
    <property type="match status" value="1"/>
</dbReference>
<dbReference type="Pfam" id="PF12894">
    <property type="entry name" value="ANAPC4_WD40"/>
    <property type="match status" value="1"/>
</dbReference>
<name>A0A1S3I933_LINAN</name>
<keyword evidence="1" id="KW-0853">WD repeat</keyword>
<feature type="repeat" description="WD" evidence="1">
    <location>
        <begin position="126"/>
        <end position="167"/>
    </location>
</feature>
<dbReference type="SUPFAM" id="SSF50978">
    <property type="entry name" value="WD40 repeat-like"/>
    <property type="match status" value="1"/>
</dbReference>
<accession>A0A1S3I933</accession>
<evidence type="ECO:0000259" key="2">
    <source>
        <dbReference type="Pfam" id="PF12894"/>
    </source>
</evidence>
<feature type="domain" description="Anaphase-promoting complex subunit 4-like WD40" evidence="2">
    <location>
        <begin position="41"/>
        <end position="95"/>
    </location>
</feature>
<feature type="repeat" description="WD" evidence="1">
    <location>
        <begin position="182"/>
        <end position="224"/>
    </location>
</feature>
<evidence type="ECO:0000313" key="3">
    <source>
        <dbReference type="Proteomes" id="UP000085678"/>
    </source>
</evidence>
<protein>
    <submittedName>
        <fullName evidence="4">Vegetative incompatibility protein HET-E-1</fullName>
    </submittedName>
</protein>
<dbReference type="InterPro" id="IPR024977">
    <property type="entry name" value="Apc4-like_WD40_dom"/>
</dbReference>
<reference evidence="4" key="1">
    <citation type="submission" date="2025-08" db="UniProtKB">
        <authorList>
            <consortium name="RefSeq"/>
        </authorList>
    </citation>
    <scope>IDENTIFICATION</scope>
    <source>
        <tissue evidence="4">Gonads</tissue>
    </source>
</reference>
<proteinExistence type="predicted"/>
<gene>
    <name evidence="4" type="primary">LOC106161849</name>
</gene>
<dbReference type="Proteomes" id="UP000085678">
    <property type="component" value="Unplaced"/>
</dbReference>
<dbReference type="OMA" id="VHEIKLF"/>
<organism evidence="3 4">
    <name type="scientific">Lingula anatina</name>
    <name type="common">Brachiopod</name>
    <name type="synonym">Lingula unguis</name>
    <dbReference type="NCBI Taxonomy" id="7574"/>
    <lineage>
        <taxon>Eukaryota</taxon>
        <taxon>Metazoa</taxon>
        <taxon>Spiralia</taxon>
        <taxon>Lophotrochozoa</taxon>
        <taxon>Brachiopoda</taxon>
        <taxon>Linguliformea</taxon>
        <taxon>Lingulata</taxon>
        <taxon>Lingulida</taxon>
        <taxon>Linguloidea</taxon>
        <taxon>Lingulidae</taxon>
        <taxon>Lingula</taxon>
    </lineage>
</organism>
<keyword evidence="3" id="KW-1185">Reference proteome</keyword>
<evidence type="ECO:0000256" key="1">
    <source>
        <dbReference type="PROSITE-ProRule" id="PRU00221"/>
    </source>
</evidence>
<dbReference type="AlphaFoldDB" id="A0A1S3I933"/>
<dbReference type="OrthoDB" id="361494at2759"/>
<evidence type="ECO:0000313" key="4">
    <source>
        <dbReference type="RefSeq" id="XP_013394376.1"/>
    </source>
</evidence>
<dbReference type="Pfam" id="PF00400">
    <property type="entry name" value="WD40"/>
    <property type="match status" value="2"/>
</dbReference>
<dbReference type="RefSeq" id="XP_013394376.1">
    <property type="nucleotide sequence ID" value="XM_013538922.1"/>
</dbReference>
<dbReference type="InterPro" id="IPR015943">
    <property type="entry name" value="WD40/YVTN_repeat-like_dom_sf"/>
</dbReference>
<dbReference type="GeneID" id="106161849"/>
<dbReference type="InterPro" id="IPR036322">
    <property type="entry name" value="WD40_repeat_dom_sf"/>
</dbReference>
<dbReference type="PROSITE" id="PS50082">
    <property type="entry name" value="WD_REPEATS_2"/>
    <property type="match status" value="2"/>
</dbReference>